<dbReference type="PROSITE" id="PS51932">
    <property type="entry name" value="BMV"/>
    <property type="match status" value="1"/>
</dbReference>
<evidence type="ECO:0000256" key="1">
    <source>
        <dbReference type="ARBA" id="ARBA00024322"/>
    </source>
</evidence>
<dbReference type="AlphaFoldDB" id="A0A9Q7EZB2"/>
<keyword evidence="4" id="KW-1185">Reference proteome</keyword>
<dbReference type="KEGG" id="aram:KAR29_12005"/>
<dbReference type="RefSeq" id="WP_274373227.1">
    <property type="nucleotide sequence ID" value="NZ_CP072943.1"/>
</dbReference>
<dbReference type="InterPro" id="IPR036677">
    <property type="entry name" value="EutN_CcmL_sf"/>
</dbReference>
<dbReference type="PANTHER" id="PTHR36539:SF1">
    <property type="entry name" value="BACTERIAL MICROCOMPARTMENT SHELL VERTEX PROTEIN EUTN"/>
    <property type="match status" value="1"/>
</dbReference>
<dbReference type="GO" id="GO:0031469">
    <property type="term" value="C:bacterial microcompartment"/>
    <property type="evidence" value="ECO:0007669"/>
    <property type="project" value="UniProtKB-SubCell"/>
</dbReference>
<evidence type="ECO:0000256" key="2">
    <source>
        <dbReference type="ARBA" id="ARBA00024446"/>
    </source>
</evidence>
<dbReference type="PANTHER" id="PTHR36539">
    <property type="entry name" value="ETHANOLAMINE UTILIZATION PROTEIN EUTN"/>
    <property type="match status" value="1"/>
</dbReference>
<gene>
    <name evidence="3" type="ORF">KAR29_12005</name>
</gene>
<accession>A0A9Q7EZB2</accession>
<comment type="subcellular location">
    <subcellularLocation>
        <location evidence="1">Bacterial microcompartment</location>
    </subcellularLocation>
</comment>
<reference evidence="4" key="1">
    <citation type="submission" date="2021-04" db="EMBL/GenBank/DDBJ databases">
        <title>A novel Synergistetes isolate from a pyrite-forming mixed culture.</title>
        <authorList>
            <person name="Bunk B."/>
            <person name="Sproer C."/>
            <person name="Spring S."/>
            <person name="Pester M."/>
        </authorList>
    </citation>
    <scope>NUCLEOTIDE SEQUENCE [LARGE SCALE GENOMIC DNA]</scope>
    <source>
        <strain evidence="4">J.5.4.2-T.3.5.2</strain>
    </source>
</reference>
<dbReference type="SUPFAM" id="SSF159133">
    <property type="entry name" value="EutN/CcmL-like"/>
    <property type="match status" value="1"/>
</dbReference>
<keyword evidence="2" id="KW-1283">Bacterial microcompartment</keyword>
<dbReference type="Proteomes" id="UP000671879">
    <property type="component" value="Chromosome"/>
</dbReference>
<sequence length="99" mass="10110">MKLGRIVGNVVATRKDDRLVGHKLLVLQILRPQAGGDLVAVEDKDGFLVAVDLVGAGIGETVLFCSGSSARASAAEGASPIDAAVVGIVDSLDVDLEAR</sequence>
<dbReference type="Gene3D" id="2.40.50.220">
    <property type="entry name" value="EutN/Ccml"/>
    <property type="match status" value="1"/>
</dbReference>
<dbReference type="InterPro" id="IPR004992">
    <property type="entry name" value="EutN_CcmL"/>
</dbReference>
<name>A0A9Q7EZB2_9BACT</name>
<proteinExistence type="predicted"/>
<evidence type="ECO:0000313" key="3">
    <source>
        <dbReference type="EMBL" id="QTX32022.1"/>
    </source>
</evidence>
<evidence type="ECO:0000313" key="4">
    <source>
        <dbReference type="Proteomes" id="UP000671879"/>
    </source>
</evidence>
<dbReference type="EMBL" id="CP072943">
    <property type="protein sequence ID" value="QTX32022.1"/>
    <property type="molecule type" value="Genomic_DNA"/>
</dbReference>
<protein>
    <submittedName>
        <fullName evidence="3">EutN/CcmL family microcompartment protein</fullName>
    </submittedName>
</protein>
<organism evidence="3 4">
    <name type="scientific">Aminithiophilus ramosus</name>
    <dbReference type="NCBI Taxonomy" id="3029084"/>
    <lineage>
        <taxon>Bacteria</taxon>
        <taxon>Thermotogati</taxon>
        <taxon>Synergistota</taxon>
        <taxon>Synergistia</taxon>
        <taxon>Synergistales</taxon>
        <taxon>Aminithiophilaceae</taxon>
        <taxon>Aminithiophilus</taxon>
    </lineage>
</organism>
<dbReference type="Pfam" id="PF03319">
    <property type="entry name" value="EutN_CcmL"/>
    <property type="match status" value="1"/>
</dbReference>